<dbReference type="InterPro" id="IPR018289">
    <property type="entry name" value="MULE_transposase_dom"/>
</dbReference>
<dbReference type="SUPFAM" id="SSF54277">
    <property type="entry name" value="CAD &amp; PB1 domains"/>
    <property type="match status" value="1"/>
</dbReference>
<evidence type="ECO:0000256" key="4">
    <source>
        <dbReference type="PROSITE-ProRule" id="PRU00325"/>
    </source>
</evidence>
<dbReference type="EMBL" id="KI392710">
    <property type="protein sequence ID" value="ERN11029.1"/>
    <property type="molecule type" value="Genomic_DNA"/>
</dbReference>
<dbReference type="HOGENOM" id="CLU_006767_8_1_1"/>
<sequence>MKTEKSPKKTKGKESKIGEKILLICNFGGQIVQNKNDGNTLYEGGDARATMVARDTSFTELQSKLAEISKLRAASFSIKYQAIDSHALISVYDDNDVETMLYQFGDSRSIPMYISRTQATEDTVNTNRVEERLVDEDGGGGTGDIENPQRSAQGMPCTGDIENPESSTPRVSCFGDIENRQTLAPGVSCIREIENEGVSCSGELETPGLVLREAMPKMAIGKEFEDVRSFRRALISFAIAENFVIKYATNDLNRVTAKCQAEGCTWRIHASRISGFKKFRVKTMNPTHTCRGWLNGAHPQAGSKWIADRIKQRLKDNPKYKPREIIDDIRRHYGVQVTYLQAWQGKELAMADIRGSSEEAYRMLPSYCQKLIDTNPGTVANIKVDEGDNSFKRLFVAFHATISGFLRGCRPLITLDESLLKTKYRGHLLAAVAMDADGGMFPMAFSVSVSDDIESWVWFLTLLREVLVRPETPKLMFISEKQKGLQTALETVFPDAFHAFSMGSLAENFNDDLRNCELTRYFWLVARAKTLSEFEARMVELGAVSEAATAWIEGIPAKFWAAAYCEGMRYNHLTSKLLESFNKWLDDSRDLPIIKFVESLRMKLMEHLHEQRELSMQWTSKLVPSADEKIKRRTVKAHPFRIFRSNGTQFEILSDKVDEVNLERQECTCRRWQLSGLPCAHAIAAINAKGDPISDYCSPHLYVETYRNTFMETIHPVPDRTPMPEVRDFLVNPPRIRRPSGRPKKKRVKTGNNEVRPIHCRKCGGLGHNRQRCKQPE</sequence>
<gene>
    <name evidence="7" type="ORF">AMTR_s00024p00070170</name>
</gene>
<feature type="region of interest" description="Disordered" evidence="5">
    <location>
        <begin position="134"/>
        <end position="168"/>
    </location>
</feature>
<dbReference type="SMART" id="SM00666">
    <property type="entry name" value="PB1"/>
    <property type="match status" value="1"/>
</dbReference>
<accession>W1PT45</accession>
<keyword evidence="2 4" id="KW-0863">Zinc-finger</keyword>
<evidence type="ECO:0000259" key="6">
    <source>
        <dbReference type="PROSITE" id="PS50966"/>
    </source>
</evidence>
<evidence type="ECO:0000256" key="3">
    <source>
        <dbReference type="ARBA" id="ARBA00022833"/>
    </source>
</evidence>
<dbReference type="Proteomes" id="UP000017836">
    <property type="component" value="Unassembled WGS sequence"/>
</dbReference>
<dbReference type="Pfam" id="PF04434">
    <property type="entry name" value="SWIM"/>
    <property type="match status" value="1"/>
</dbReference>
<dbReference type="PROSITE" id="PS50966">
    <property type="entry name" value="ZF_SWIM"/>
    <property type="match status" value="1"/>
</dbReference>
<dbReference type="eggNOG" id="ENOG502QR4U">
    <property type="taxonomic scope" value="Eukaryota"/>
</dbReference>
<evidence type="ECO:0000256" key="5">
    <source>
        <dbReference type="SAM" id="MobiDB-lite"/>
    </source>
</evidence>
<evidence type="ECO:0000256" key="2">
    <source>
        <dbReference type="ARBA" id="ARBA00022771"/>
    </source>
</evidence>
<dbReference type="AlphaFoldDB" id="W1PT45"/>
<proteinExistence type="predicted"/>
<dbReference type="SMART" id="SM00575">
    <property type="entry name" value="ZnF_PMZ"/>
    <property type="match status" value="1"/>
</dbReference>
<name>W1PT45_AMBTC</name>
<dbReference type="InterPro" id="IPR007527">
    <property type="entry name" value="Znf_SWIM"/>
</dbReference>
<dbReference type="STRING" id="13333.W1PT45"/>
<dbReference type="PANTHER" id="PTHR31973">
    <property type="entry name" value="POLYPROTEIN, PUTATIVE-RELATED"/>
    <property type="match status" value="1"/>
</dbReference>
<evidence type="ECO:0000256" key="1">
    <source>
        <dbReference type="ARBA" id="ARBA00022723"/>
    </source>
</evidence>
<dbReference type="OrthoDB" id="125347at2759"/>
<dbReference type="Pfam" id="PF03108">
    <property type="entry name" value="DBD_Tnp_Mut"/>
    <property type="match status" value="1"/>
</dbReference>
<evidence type="ECO:0000313" key="7">
    <source>
        <dbReference type="EMBL" id="ERN11029.1"/>
    </source>
</evidence>
<feature type="domain" description="SWIM-type" evidence="6">
    <location>
        <begin position="658"/>
        <end position="690"/>
    </location>
</feature>
<keyword evidence="3" id="KW-0862">Zinc</keyword>
<dbReference type="Gramene" id="ERN11029">
    <property type="protein sequence ID" value="ERN11029"/>
    <property type="gene ID" value="AMTR_s00024p00070170"/>
</dbReference>
<organism evidence="7 8">
    <name type="scientific">Amborella trichopoda</name>
    <dbReference type="NCBI Taxonomy" id="13333"/>
    <lineage>
        <taxon>Eukaryota</taxon>
        <taxon>Viridiplantae</taxon>
        <taxon>Streptophyta</taxon>
        <taxon>Embryophyta</taxon>
        <taxon>Tracheophyta</taxon>
        <taxon>Spermatophyta</taxon>
        <taxon>Magnoliopsida</taxon>
        <taxon>Amborellales</taxon>
        <taxon>Amborellaceae</taxon>
        <taxon>Amborella</taxon>
    </lineage>
</organism>
<dbReference type="PANTHER" id="PTHR31973:SF93">
    <property type="entry name" value="OS01G0595300 PROTEIN"/>
    <property type="match status" value="1"/>
</dbReference>
<dbReference type="InterPro" id="IPR006564">
    <property type="entry name" value="Znf_PMZ"/>
</dbReference>
<keyword evidence="1" id="KW-0479">Metal-binding</keyword>
<dbReference type="OMA" id="HLPWYCE"/>
<keyword evidence="8" id="KW-1185">Reference proteome</keyword>
<evidence type="ECO:0000313" key="8">
    <source>
        <dbReference type="Proteomes" id="UP000017836"/>
    </source>
</evidence>
<dbReference type="Pfam" id="PF00564">
    <property type="entry name" value="PB1"/>
    <property type="match status" value="1"/>
</dbReference>
<dbReference type="InterPro" id="IPR000270">
    <property type="entry name" value="PB1_dom"/>
</dbReference>
<dbReference type="InterPro" id="IPR004332">
    <property type="entry name" value="Transposase_MuDR"/>
</dbReference>
<reference evidence="8" key="1">
    <citation type="journal article" date="2013" name="Science">
        <title>The Amborella genome and the evolution of flowering plants.</title>
        <authorList>
            <consortium name="Amborella Genome Project"/>
        </authorList>
    </citation>
    <scope>NUCLEOTIDE SEQUENCE [LARGE SCALE GENOMIC DNA]</scope>
</reference>
<dbReference type="Pfam" id="PF10551">
    <property type="entry name" value="MULE"/>
    <property type="match status" value="1"/>
</dbReference>
<dbReference type="GO" id="GO:0008270">
    <property type="term" value="F:zinc ion binding"/>
    <property type="evidence" value="ECO:0007669"/>
    <property type="project" value="UniProtKB-KW"/>
</dbReference>
<protein>
    <recommendedName>
        <fullName evidence="6">SWIM-type domain-containing protein</fullName>
    </recommendedName>
</protein>